<feature type="region of interest" description="Disordered" evidence="1">
    <location>
        <begin position="245"/>
        <end position="275"/>
    </location>
</feature>
<keyword evidence="2" id="KW-0472">Membrane</keyword>
<keyword evidence="2" id="KW-1133">Transmembrane helix</keyword>
<name>A0AB33KI54_9ACTN</name>
<evidence type="ECO:0000313" key="4">
    <source>
        <dbReference type="EMBL" id="BFP52470.1"/>
    </source>
</evidence>
<dbReference type="EMBL" id="AP035884">
    <property type="protein sequence ID" value="BFP52470.1"/>
    <property type="molecule type" value="Genomic_DNA"/>
</dbReference>
<feature type="transmembrane region" description="Helical" evidence="2">
    <location>
        <begin position="222"/>
        <end position="241"/>
    </location>
</feature>
<accession>A0AB33KI54</accession>
<dbReference type="Gene3D" id="3.10.310.50">
    <property type="match status" value="1"/>
</dbReference>
<reference evidence="4" key="1">
    <citation type="submission" date="2024-07" db="EMBL/GenBank/DDBJ databases">
        <title>Complete genome sequences of cellulolytic bacteria, Kitasatospora sp. CMC57 and Streptomyces sp. CMC78, isolated from Japanese agricultural soil.</title>
        <authorList>
            <person name="Hashimoto T."/>
            <person name="Ito M."/>
            <person name="Iwamoto M."/>
            <person name="Fukahori D."/>
            <person name="Shoda T."/>
            <person name="Sakoda M."/>
            <person name="Morohoshi T."/>
            <person name="Mitsuboshi M."/>
            <person name="Nishizawa T."/>
        </authorList>
    </citation>
    <scope>NUCLEOTIDE SEQUENCE</scope>
    <source>
        <strain evidence="4">CMC78</strain>
    </source>
</reference>
<protein>
    <recommendedName>
        <fullName evidence="3">TPM domain-containing protein</fullName>
    </recommendedName>
</protein>
<dbReference type="KEGG" id="stcm:SCMC78_22770"/>
<dbReference type="Pfam" id="PF04536">
    <property type="entry name" value="TPM_phosphatase"/>
    <property type="match status" value="1"/>
</dbReference>
<evidence type="ECO:0000256" key="1">
    <source>
        <dbReference type="SAM" id="MobiDB-lite"/>
    </source>
</evidence>
<sequence length="736" mass="75069">MIFPRSPRPLSAGPGRARLTGPPPGLPAGSTAGLPAGLLIGLLAALSAVCWLVLPAATPARADDPVELSRDGQITDRVGALGDRPAQVEDALDRLYEDERIQLFVVYVRDFSGRSGQAWSDGTADRNGLGQDDVLLSVATHDRQYAYTVDAGSPLTDAQLRDVASTAIEPALRENDWAGAAIGAADGYASVLAGRPVTAPAITPGPADPGTGDSGSSGARDFILPVAVVGGVGAVAAYAYARRKRRSTTRTTPAATGWGRGAGAGGAPEPPTPLPELDARAKEVLVDTDDAVRTSEEELGFATAQFGEEAAKPFTEAVARAKEELTRSFRLRQQLDDAFPEDDATRRRMLEEILTRCAAANEGLDTVAEDFDRLRALERTAPEALATVDATHRELAGRVAAAESGVAGLREWYGEGAATPVAGDVEQARDRLVFAASAVEQARTAVDGGENSRAAVYIRAAEGAVGQAGTLLDSVDRRAAELGEAARRLPAALTETETDLADAGGLLGGTAEGASTADLRGRIARAEAVLADVRAATAAGPYDPIDALRRVEEADAALDEALAGARDQERGAAKARTLLDQAMLTARSAIGAAADYITTNRGAVGSQARTRLAEAQRRWERARELSGTDAQGALAEAQQADALARQAMSLAEQDVRGFGGMQGPGGMRGGGGGMGGAVLGGIILGGLFGGGGRGGGMGGGYGGGFGGGGRSGGFGGSPGSFGGGGTRGRRGGGGRF</sequence>
<feature type="compositionally biased region" description="Basic residues" evidence="1">
    <location>
        <begin position="727"/>
        <end position="736"/>
    </location>
</feature>
<feature type="transmembrane region" description="Helical" evidence="2">
    <location>
        <begin position="32"/>
        <end position="54"/>
    </location>
</feature>
<evidence type="ECO:0000256" key="2">
    <source>
        <dbReference type="SAM" id="Phobius"/>
    </source>
</evidence>
<organism evidence="4">
    <name type="scientific">Streptomyces sp. CMC78</name>
    <dbReference type="NCBI Taxonomy" id="3231512"/>
    <lineage>
        <taxon>Bacteria</taxon>
        <taxon>Bacillati</taxon>
        <taxon>Actinomycetota</taxon>
        <taxon>Actinomycetes</taxon>
        <taxon>Kitasatosporales</taxon>
        <taxon>Streptomycetaceae</taxon>
        <taxon>Streptomyces</taxon>
    </lineage>
</organism>
<feature type="compositionally biased region" description="Gly residues" evidence="1">
    <location>
        <begin position="712"/>
        <end position="726"/>
    </location>
</feature>
<evidence type="ECO:0000259" key="3">
    <source>
        <dbReference type="Pfam" id="PF04536"/>
    </source>
</evidence>
<feature type="region of interest" description="Disordered" evidence="1">
    <location>
        <begin position="712"/>
        <end position="736"/>
    </location>
</feature>
<feature type="region of interest" description="Disordered" evidence="1">
    <location>
        <begin position="1"/>
        <end position="28"/>
    </location>
</feature>
<feature type="domain" description="TPM" evidence="3">
    <location>
        <begin position="76"/>
        <end position="189"/>
    </location>
</feature>
<dbReference type="AlphaFoldDB" id="A0AB33KI54"/>
<dbReference type="InterPro" id="IPR007621">
    <property type="entry name" value="TPM_dom"/>
</dbReference>
<keyword evidence="2" id="KW-0812">Transmembrane</keyword>
<gene>
    <name evidence="4" type="ORF">SCMC78_22770</name>
</gene>
<proteinExistence type="predicted"/>